<feature type="transmembrane region" description="Helical" evidence="1">
    <location>
        <begin position="87"/>
        <end position="105"/>
    </location>
</feature>
<reference evidence="2 3" key="1">
    <citation type="journal article" date="2015" name="Annu Rev Anim Biosci">
        <title>The Genome 10K Project: a way forward.</title>
        <authorList>
            <person name="Koepfli K.P."/>
            <person name="Paten B."/>
            <person name="O'Brien S.J."/>
            <person name="Koepfli K.P."/>
            <person name="Paten B."/>
            <person name="Antunes A."/>
            <person name="Belov K."/>
            <person name="Bustamante C."/>
            <person name="Castoe T.A."/>
            <person name="Clawson H."/>
            <person name="Crawford A.J."/>
            <person name="Diekhans M."/>
            <person name="Distel D."/>
            <person name="Durbin R."/>
            <person name="Earl D."/>
            <person name="Fujita M.K."/>
            <person name="Gamble T."/>
            <person name="Georges A."/>
            <person name="Gemmell N."/>
            <person name="Gilbert M.T."/>
            <person name="Graves J.M."/>
            <person name="Green R.E."/>
            <person name="Hickey G."/>
            <person name="Jarvis E.D."/>
            <person name="Johnson W."/>
            <person name="Komissarov A."/>
            <person name="Korf I."/>
            <person name="Kuhn R."/>
            <person name="Larkin D.M."/>
            <person name="Lewin H."/>
            <person name="Lopez J.V."/>
            <person name="Ma J."/>
            <person name="Marques-Bonet T."/>
            <person name="Miller W."/>
            <person name="Murphy R."/>
            <person name="Pevzner P."/>
            <person name="Shapiro B."/>
            <person name="Steiner C."/>
            <person name="Tamazian G."/>
            <person name="Venkatesh B."/>
            <person name="Wang J."/>
            <person name="Wayne R."/>
            <person name="Wiley E."/>
            <person name="Yang H."/>
            <person name="Zhang G."/>
            <person name="Haussler D."/>
            <person name="Ryder O."/>
            <person name="O'Brien S.J."/>
        </authorList>
    </citation>
    <scope>NUCLEOTIDE SEQUENCE</scope>
</reference>
<keyword evidence="1" id="KW-0472">Membrane</keyword>
<evidence type="ECO:0000313" key="3">
    <source>
        <dbReference type="Proteomes" id="UP000472240"/>
    </source>
</evidence>
<reference evidence="2 3" key="2">
    <citation type="journal article" date="2018" name="Annu Rev Anim Biosci">
        <title>Bat Biology, Genomes, and the Bat1K Project: To Generate Chromosome-Level Genomes for All Living Bat Species.</title>
        <authorList>
            <person name="Teeling E.C."/>
            <person name="Vernes S.C."/>
            <person name="Davalos L.M."/>
            <person name="Ray D.A."/>
            <person name="Gilbert M.T.P."/>
            <person name="Myers E."/>
        </authorList>
    </citation>
    <scope>NUCLEOTIDE SEQUENCE</scope>
</reference>
<dbReference type="Proteomes" id="UP000472240">
    <property type="component" value="Chromosome 16"/>
</dbReference>
<proteinExistence type="predicted"/>
<accession>A0A671FRA8</accession>
<keyword evidence="1" id="KW-1133">Transmembrane helix</keyword>
<keyword evidence="1" id="KW-0812">Transmembrane</keyword>
<protein>
    <submittedName>
        <fullName evidence="2">Uncharacterized protein</fullName>
    </submittedName>
</protein>
<reference evidence="2" key="5">
    <citation type="submission" date="2025-09" db="UniProtKB">
        <authorList>
            <consortium name="Ensembl"/>
        </authorList>
    </citation>
    <scope>IDENTIFICATION</scope>
</reference>
<dbReference type="Ensembl" id="ENSRFET00010027137.1">
    <property type="protein sequence ID" value="ENSRFEP00010024968.1"/>
    <property type="gene ID" value="ENSRFEG00010016624.1"/>
</dbReference>
<evidence type="ECO:0000313" key="2">
    <source>
        <dbReference type="Ensembl" id="ENSRFEP00010024968.1"/>
    </source>
</evidence>
<sequence length="108" mass="12625">MPFKSAKCRICYHQDAMLLPQSKISHFWSISTTSKYKKEIFLFSKRVLPNSFPIAAWLVGSPFPAGEEKTQTRERAHMLLTHMRRKIVCSLFHASTFSFFFFFSLTKP</sequence>
<keyword evidence="3" id="KW-1185">Reference proteome</keyword>
<organism evidence="2 3">
    <name type="scientific">Rhinolophus ferrumequinum</name>
    <name type="common">Greater horseshoe bat</name>
    <dbReference type="NCBI Taxonomy" id="59479"/>
    <lineage>
        <taxon>Eukaryota</taxon>
        <taxon>Metazoa</taxon>
        <taxon>Chordata</taxon>
        <taxon>Craniata</taxon>
        <taxon>Vertebrata</taxon>
        <taxon>Euteleostomi</taxon>
        <taxon>Mammalia</taxon>
        <taxon>Eutheria</taxon>
        <taxon>Laurasiatheria</taxon>
        <taxon>Chiroptera</taxon>
        <taxon>Yinpterochiroptera</taxon>
        <taxon>Rhinolophoidea</taxon>
        <taxon>Rhinolophidae</taxon>
        <taxon>Rhinolophinae</taxon>
        <taxon>Rhinolophus</taxon>
    </lineage>
</organism>
<evidence type="ECO:0000256" key="1">
    <source>
        <dbReference type="SAM" id="Phobius"/>
    </source>
</evidence>
<reference evidence="2" key="4">
    <citation type="submission" date="2025-08" db="UniProtKB">
        <authorList>
            <consortium name="Ensembl"/>
        </authorList>
    </citation>
    <scope>IDENTIFICATION</scope>
</reference>
<reference evidence="3" key="3">
    <citation type="submission" date="2018-12" db="EMBL/GenBank/DDBJ databases">
        <title>G10K-VGP greater horseshoe bat female genome, primary haplotype.</title>
        <authorList>
            <person name="Teeling E."/>
            <person name="Myers G."/>
            <person name="Vernes S."/>
            <person name="Pippel M."/>
            <person name="Winkler S."/>
            <person name="Fedrigo O."/>
            <person name="Rhie A."/>
            <person name="Koren S."/>
            <person name="Phillippy A."/>
            <person name="Lewin H."/>
            <person name="Damas J."/>
            <person name="Howe K."/>
            <person name="Mountcastle J."/>
            <person name="Jarvis E.D."/>
        </authorList>
    </citation>
    <scope>NUCLEOTIDE SEQUENCE [LARGE SCALE GENOMIC DNA]</scope>
</reference>
<dbReference type="AlphaFoldDB" id="A0A671FRA8"/>
<dbReference type="GeneTree" id="ENSGT00950000186454"/>
<name>A0A671FRA8_RHIFE</name>
<dbReference type="InParanoid" id="A0A671FRA8"/>